<dbReference type="RefSeq" id="WP_308981634.1">
    <property type="nucleotide sequence ID" value="NZ_JAVIDL010000020.1"/>
</dbReference>
<evidence type="ECO:0000313" key="1">
    <source>
        <dbReference type="EMBL" id="MDQ8936250.1"/>
    </source>
</evidence>
<dbReference type="EMBL" id="JAVIDL010000020">
    <property type="protein sequence ID" value="MDQ8936250.1"/>
    <property type="molecule type" value="Genomic_DNA"/>
</dbReference>
<evidence type="ECO:0000313" key="2">
    <source>
        <dbReference type="Proteomes" id="UP001243844"/>
    </source>
</evidence>
<dbReference type="InterPro" id="IPR025599">
    <property type="entry name" value="YjcZ"/>
</dbReference>
<dbReference type="Pfam" id="PF13990">
    <property type="entry name" value="YjcZ"/>
    <property type="match status" value="1"/>
</dbReference>
<reference evidence="1" key="1">
    <citation type="submission" date="2023-08" db="EMBL/GenBank/DDBJ databases">
        <title>Emergence of clinically-relevant ST2 carbapenem-resistant Acinetobacter baumannii strains in hospital sewages in Zhejiang, East of China.</title>
        <authorList>
            <person name="Kaichao C."/>
            <person name="Zhang R."/>
        </authorList>
    </citation>
    <scope>NUCLEOTIDE SEQUENCE</scope>
    <source>
        <strain evidence="1">M-RB-37</strain>
    </source>
</reference>
<dbReference type="Proteomes" id="UP001243844">
    <property type="component" value="Unassembled WGS sequence"/>
</dbReference>
<accession>A0AAW8JCD9</accession>
<comment type="caution">
    <text evidence="1">The sequence shown here is derived from an EMBL/GenBank/DDBJ whole genome shotgun (WGS) entry which is preliminary data.</text>
</comment>
<organism evidence="1 2">
    <name type="scientific">Acinetobacter rudis</name>
    <dbReference type="NCBI Taxonomy" id="632955"/>
    <lineage>
        <taxon>Bacteria</taxon>
        <taxon>Pseudomonadati</taxon>
        <taxon>Pseudomonadota</taxon>
        <taxon>Gammaproteobacteria</taxon>
        <taxon>Moraxellales</taxon>
        <taxon>Moraxellaceae</taxon>
        <taxon>Acinetobacter</taxon>
    </lineage>
</organism>
<proteinExistence type="predicted"/>
<sequence length="294" mass="33686">MQSEISKIMPCIADKFVIEIANSIQVSQDHVRVQSSRLGKVARLVDSFTGAGQQRQQQINQNMTMGLNATCDWLNALTSELALGFSAIQVANQKIIEVQDAVTDLAEFSMETRDLLSQLSANLHLRCDELDQRLSLVEAENKAERQITLLFKQWETHGFEQLSPLLRLYTVLERLYWGDFGDYYKYYHQDITAQKTIRDLTERICLEATQRLLADKQSNKNDFFHPLQWAEQPEVLSLDLKESYAFMGDWAIADKMPINHFASQQPDQLSLHLPRVLTAEGLARCSLNEMFGVR</sequence>
<dbReference type="AlphaFoldDB" id="A0AAW8JCD9"/>
<gene>
    <name evidence="1" type="ORF">RFH47_11000</name>
</gene>
<protein>
    <submittedName>
        <fullName evidence="1">Diguanylate cyclase regulator RdcB family protein</fullName>
    </submittedName>
</protein>
<name>A0AAW8JCD9_9GAMM</name>